<feature type="domain" description="ABC transporter" evidence="4">
    <location>
        <begin position="351"/>
        <end position="566"/>
    </location>
</feature>
<dbReference type="Gene3D" id="1.10.287.380">
    <property type="entry name" value="Valyl-tRNA synthetase, C-terminal domain"/>
    <property type="match status" value="1"/>
</dbReference>
<dbReference type="Gene3D" id="3.40.50.300">
    <property type="entry name" value="P-loop containing nucleotide triphosphate hydrolases"/>
    <property type="match status" value="2"/>
</dbReference>
<dbReference type="EMBL" id="ADNT01000095">
    <property type="protein sequence ID" value="EFG49099.1"/>
    <property type="molecule type" value="Genomic_DNA"/>
</dbReference>
<protein>
    <submittedName>
        <fullName evidence="5">ABC transporter, ATP-binding protein</fullName>
    </submittedName>
</protein>
<feature type="domain" description="ABC transporter" evidence="4">
    <location>
        <begin position="24"/>
        <end position="283"/>
    </location>
</feature>
<dbReference type="InterPro" id="IPR051309">
    <property type="entry name" value="ABCF_ATPase"/>
</dbReference>
<gene>
    <name evidence="5" type="ORF">HMPREF0061_1552</name>
</gene>
<dbReference type="GO" id="GO:0005524">
    <property type="term" value="F:ATP binding"/>
    <property type="evidence" value="ECO:0007669"/>
    <property type="project" value="UniProtKB-KW"/>
</dbReference>
<dbReference type="SUPFAM" id="SSF52540">
    <property type="entry name" value="P-loop containing nucleoside triphosphate hydrolases"/>
    <property type="match status" value="2"/>
</dbReference>
<dbReference type="SMART" id="SM00382">
    <property type="entry name" value="AAA"/>
    <property type="match status" value="2"/>
</dbReference>
<dbReference type="PANTHER" id="PTHR42855:SF2">
    <property type="entry name" value="DRUG RESISTANCE ABC TRANSPORTER,ATP-BINDING PROTEIN"/>
    <property type="match status" value="1"/>
</dbReference>
<name>A0ABP2IA98_AERVM</name>
<sequence>MLKSFCGKIIKTINERIMPIMIILQGSNLSRRYGVEVIFENVQMTIQHNSRIALVGRNGAGKSTLLKMLANIEAPDDGQVSLTKGTTIAYMDQHTAVSGDRTIYEEMVSVFEPVIKLLKESETAALALADEELMQDAEAYEAALNRYDKLQEDLIRFNAYGYESEIRMVLHGFKFFDEDYDRKISTLSGGQRTRLALAKILLEKKDLLILDEPTNHLDIETLTWLENYLPKYPGALLIVSHDRYFLDAVTNETYEMAHQGIHYYKGNYSFYLKERVQRVTLQMKAYEKQQEEIAKLEDYVARNIVRASTTKMAQSRRRQLEKMTKIEKPMNDEKSARIQFSVAEPSGNDVLQANKLAVGYSPDNVLAEPISFQLRKQEAIAIVGPNGVGKSTLLKTIIKQIPALRGTIDYGAHLQMGYYDQELGNLNSKKDVLHELWDEHPTMMERDIRTILGSFLFTGNDVTKSVATLSGGEKARLELAKLALRHDNFLILDEPTNHLDIDSKEVLENALIEYDGTLLFVSHDRYFINRIATSVLEINPEGSTLYLGDYDYYVAKKASEEERLALLEAENNQEKVEKAVIEPASDTKQAFQMSKDKQREERKLQREIAQHEETMAELEATIEGIQLDMTKPEFLDDFEKLNQLNQTLQEKEEALDQVMTAWEEAATKLENL</sequence>
<evidence type="ECO:0000259" key="4">
    <source>
        <dbReference type="PROSITE" id="PS50893"/>
    </source>
</evidence>
<feature type="coiled-coil region" evidence="3">
    <location>
        <begin position="557"/>
        <end position="661"/>
    </location>
</feature>
<keyword evidence="3" id="KW-0175">Coiled coil</keyword>
<evidence type="ECO:0000313" key="5">
    <source>
        <dbReference type="EMBL" id="EFG49099.1"/>
    </source>
</evidence>
<keyword evidence="6" id="KW-1185">Reference proteome</keyword>
<accession>A0ABP2IA98</accession>
<dbReference type="InterPro" id="IPR003593">
    <property type="entry name" value="AAA+_ATPase"/>
</dbReference>
<evidence type="ECO:0000256" key="2">
    <source>
        <dbReference type="ARBA" id="ARBA00022840"/>
    </source>
</evidence>
<dbReference type="CDD" id="cd03221">
    <property type="entry name" value="ABCF_EF-3"/>
    <property type="match status" value="2"/>
</dbReference>
<dbReference type="PROSITE" id="PS50893">
    <property type="entry name" value="ABC_TRANSPORTER_2"/>
    <property type="match status" value="2"/>
</dbReference>
<dbReference type="Pfam" id="PF16326">
    <property type="entry name" value="ABC_tran_CTD"/>
    <property type="match status" value="1"/>
</dbReference>
<dbReference type="PANTHER" id="PTHR42855">
    <property type="entry name" value="ABC TRANSPORTER ATP-BINDING SUBUNIT"/>
    <property type="match status" value="1"/>
</dbReference>
<dbReference type="Pfam" id="PF12848">
    <property type="entry name" value="ABC_tran_Xtn"/>
    <property type="match status" value="1"/>
</dbReference>
<dbReference type="Proteomes" id="UP000003764">
    <property type="component" value="Unassembled WGS sequence"/>
</dbReference>
<comment type="caution">
    <text evidence="5">The sequence shown here is derived from an EMBL/GenBank/DDBJ whole genome shotgun (WGS) entry which is preliminary data.</text>
</comment>
<dbReference type="InterPro" id="IPR017871">
    <property type="entry name" value="ABC_transporter-like_CS"/>
</dbReference>
<dbReference type="InterPro" id="IPR003439">
    <property type="entry name" value="ABC_transporter-like_ATP-bd"/>
</dbReference>
<evidence type="ECO:0000256" key="1">
    <source>
        <dbReference type="ARBA" id="ARBA00022741"/>
    </source>
</evidence>
<dbReference type="PROSITE" id="PS00211">
    <property type="entry name" value="ABC_TRANSPORTER_1"/>
    <property type="match status" value="2"/>
</dbReference>
<dbReference type="InterPro" id="IPR032781">
    <property type="entry name" value="ABC_tran_Xtn"/>
</dbReference>
<organism evidence="5 6">
    <name type="scientific">Aerococcus viridans (strain ATCC 11563 / DSM 20340 / CCUG 4311 / JCM 20461 / NBRC 12219 / NCTC 8251 / M1)</name>
    <dbReference type="NCBI Taxonomy" id="655812"/>
    <lineage>
        <taxon>Bacteria</taxon>
        <taxon>Bacillati</taxon>
        <taxon>Bacillota</taxon>
        <taxon>Bacilli</taxon>
        <taxon>Lactobacillales</taxon>
        <taxon>Aerococcaceae</taxon>
        <taxon>Aerococcus</taxon>
    </lineage>
</organism>
<evidence type="ECO:0000256" key="3">
    <source>
        <dbReference type="SAM" id="Coils"/>
    </source>
</evidence>
<dbReference type="Pfam" id="PF00005">
    <property type="entry name" value="ABC_tran"/>
    <property type="match status" value="2"/>
</dbReference>
<keyword evidence="1" id="KW-0547">Nucleotide-binding</keyword>
<dbReference type="InterPro" id="IPR037118">
    <property type="entry name" value="Val-tRNA_synth_C_sf"/>
</dbReference>
<dbReference type="InterPro" id="IPR027417">
    <property type="entry name" value="P-loop_NTPase"/>
</dbReference>
<proteinExistence type="predicted"/>
<keyword evidence="2 5" id="KW-0067">ATP-binding</keyword>
<evidence type="ECO:0000313" key="6">
    <source>
        <dbReference type="Proteomes" id="UP000003764"/>
    </source>
</evidence>
<reference evidence="5 6" key="1">
    <citation type="submission" date="2010-04" db="EMBL/GenBank/DDBJ databases">
        <authorList>
            <person name="Muzny D."/>
            <person name="Qin X."/>
            <person name="Deng J."/>
            <person name="Jiang H."/>
            <person name="Liu Y."/>
            <person name="Qu J."/>
            <person name="Song X.-Z."/>
            <person name="Zhang L."/>
            <person name="Thornton R."/>
            <person name="Coyle M."/>
            <person name="Francisco L."/>
            <person name="Jackson L."/>
            <person name="Javaid M."/>
            <person name="Korchina V."/>
            <person name="Kovar C."/>
            <person name="Mata R."/>
            <person name="Mathew T."/>
            <person name="Ngo R."/>
            <person name="Nguyen L."/>
            <person name="Nguyen N."/>
            <person name="Okwuonu G."/>
            <person name="Ongeri F."/>
            <person name="Pham C."/>
            <person name="Simmons D."/>
            <person name="Wilczek-Boney K."/>
            <person name="Hale W."/>
            <person name="Jakkamsetti A."/>
            <person name="Pham P."/>
            <person name="Ruth R."/>
            <person name="San Lucas F."/>
            <person name="Warren J."/>
            <person name="Zhang J."/>
            <person name="Zhao Z."/>
            <person name="Zhou C."/>
            <person name="Zhu D."/>
            <person name="Lee S."/>
            <person name="Bess C."/>
            <person name="Blankenburg K."/>
            <person name="Forbes L."/>
            <person name="Fu Q."/>
            <person name="Gubbala S."/>
            <person name="Hirani K."/>
            <person name="Jayaseelan J.C."/>
            <person name="Lara F."/>
            <person name="Munidasa M."/>
            <person name="Palculict T."/>
            <person name="Patil S."/>
            <person name="Pu L.-L."/>
            <person name="Saada N."/>
            <person name="Tang L."/>
            <person name="Weissenberger G."/>
            <person name="Zhu Y."/>
            <person name="Hemphill L."/>
            <person name="Shang Y."/>
            <person name="Youmans B."/>
            <person name="Ayvaz T."/>
            <person name="Ross M."/>
            <person name="Santibanez J."/>
            <person name="Aqrawi P."/>
            <person name="Gross S."/>
            <person name="Joshi V."/>
            <person name="Fowler G."/>
            <person name="Nazareth L."/>
            <person name="Reid J."/>
            <person name="Worley K."/>
            <person name="Petrosino J."/>
            <person name="Highlander S."/>
            <person name="Gibbs R."/>
            <person name="Gibbs R."/>
        </authorList>
    </citation>
    <scope>NUCLEOTIDE SEQUENCE [LARGE SCALE GENOMIC DNA]</scope>
    <source>
        <strain evidence="5 6">ATCC 11563</strain>
    </source>
</reference>
<dbReference type="InterPro" id="IPR032524">
    <property type="entry name" value="ABC_tran_C"/>
</dbReference>